<dbReference type="GO" id="GO:0005975">
    <property type="term" value="P:carbohydrate metabolic process"/>
    <property type="evidence" value="ECO:0007669"/>
    <property type="project" value="InterPro"/>
</dbReference>
<dbReference type="InterPro" id="IPR025705">
    <property type="entry name" value="Beta_hexosaminidase_sua/sub"/>
</dbReference>
<comment type="similarity">
    <text evidence="1">Belongs to the glycosyl hydrolase 20 family.</text>
</comment>
<dbReference type="Gene3D" id="3.30.379.10">
    <property type="entry name" value="Chitobiase/beta-hexosaminidase domain 2-like"/>
    <property type="match status" value="1"/>
</dbReference>
<feature type="domain" description="Beta-hexosaminidase bacterial type N-terminal" evidence="5">
    <location>
        <begin position="4"/>
        <end position="124"/>
    </location>
</feature>
<dbReference type="AlphaFoldDB" id="A0A8D5ZNB3"/>
<keyword evidence="2" id="KW-0378">Hydrolase</keyword>
<accession>A0A8D5ZNB3</accession>
<dbReference type="Gene3D" id="3.20.20.80">
    <property type="entry name" value="Glycosidases"/>
    <property type="match status" value="1"/>
</dbReference>
<protein>
    <recommendedName>
        <fullName evidence="8">Beta-N-acetylhexosaminidase</fullName>
    </recommendedName>
</protein>
<dbReference type="InterPro" id="IPR017853">
    <property type="entry name" value="GH"/>
</dbReference>
<dbReference type="PRINTS" id="PR00738">
    <property type="entry name" value="GLHYDRLASE20"/>
</dbReference>
<dbReference type="Pfam" id="PF02838">
    <property type="entry name" value="Glyco_hydro_20b"/>
    <property type="match status" value="1"/>
</dbReference>
<keyword evidence="3" id="KW-0326">Glycosidase</keyword>
<dbReference type="RefSeq" id="WP_212772872.1">
    <property type="nucleotide sequence ID" value="NZ_AP024601.1"/>
</dbReference>
<evidence type="ECO:0000259" key="5">
    <source>
        <dbReference type="Pfam" id="PF02838"/>
    </source>
</evidence>
<evidence type="ECO:0000256" key="3">
    <source>
        <dbReference type="ARBA" id="ARBA00023295"/>
    </source>
</evidence>
<dbReference type="InterPro" id="IPR038901">
    <property type="entry name" value="HEXDC-like"/>
</dbReference>
<gene>
    <name evidence="6" type="ORF">JIR001_23280</name>
</gene>
<dbReference type="Pfam" id="PF00728">
    <property type="entry name" value="Glyco_hydro_20"/>
    <property type="match status" value="1"/>
</dbReference>
<dbReference type="SUPFAM" id="SSF51445">
    <property type="entry name" value="(Trans)glycosidases"/>
    <property type="match status" value="1"/>
</dbReference>
<sequence length="593" mass="68536">MNTMRLLPEPKQICLRAGKFVPDASQPPAVSLDTACDERLMRKVRRLSDTVRVEAVSGFSLVWGDPAPIAERERPRHPDGYALSVDEGGIRLVAPTARGWYHGWLTLQQLREEDGGFPACMIQDEPCVSLRGIHLDFKAGVPTTAYLEEAIIELSRYKINLLLVEYEDRVPWGDEGWRHPHALTLTELERLQQVAHDHFIEVMPLQQTFGHLHYILRHDRWARFRELPDQIGDLCPSHPEAAAYVETLVERMMAAHQGSRHIHLGADETFHLHACSRCRERWGEDGRETNYVHHVNRMAELVRRHGKIPVIWDDMLRGMSDRSLDQLSRNISLMVWCYYTGDRIHQQIDRHIERYRTFGFHLFGAGCIQGADEHAFHLPNYRVRANNLADWAQRLATGSWDGAVGTAWARYTSVHPPTEPFPVIWYGALLAAECFWTGQPPDLTRVDDTVSRRLFGTKTTIPFHRINPGHYANGLYDDPEAMEALARQAVRRRREAEMYRMMAKLRHLQLWTQHALEHGYRIDRGWSTRTETAIVCGYVKEALRMADEWEQEALPLFTAFYRPRDAEEWLASRLDLIRRQAGDALKRWQGDGT</sequence>
<name>A0A8D5ZNB3_9BACL</name>
<dbReference type="GO" id="GO:0004563">
    <property type="term" value="F:beta-N-acetylhexosaminidase activity"/>
    <property type="evidence" value="ECO:0007669"/>
    <property type="project" value="InterPro"/>
</dbReference>
<dbReference type="KEGG" id="pabs:JIR001_23280"/>
<evidence type="ECO:0000313" key="7">
    <source>
        <dbReference type="Proteomes" id="UP000677436"/>
    </source>
</evidence>
<keyword evidence="7" id="KW-1185">Reference proteome</keyword>
<evidence type="ECO:0000256" key="2">
    <source>
        <dbReference type="ARBA" id="ARBA00022801"/>
    </source>
</evidence>
<evidence type="ECO:0000256" key="1">
    <source>
        <dbReference type="ARBA" id="ARBA00006285"/>
    </source>
</evidence>
<dbReference type="PANTHER" id="PTHR21040">
    <property type="entry name" value="BCDNA.GH04120"/>
    <property type="match status" value="1"/>
</dbReference>
<proteinExistence type="inferred from homology"/>
<dbReference type="SUPFAM" id="SSF55545">
    <property type="entry name" value="beta-N-acetylhexosaminidase-like domain"/>
    <property type="match status" value="1"/>
</dbReference>
<dbReference type="PANTHER" id="PTHR21040:SF8">
    <property type="entry name" value="BCDNA.GH04120"/>
    <property type="match status" value="1"/>
</dbReference>
<reference evidence="6" key="1">
    <citation type="journal article" date="2013" name="Int. J. Syst. Evol. Microbiol.">
        <title>Polycladomyces abyssicola gen. nov., sp. nov., a thermophilic filamentous bacterium isolated from hemipelagic sediment.</title>
        <authorList>
            <person name="Tsubouchi T."/>
            <person name="Shimane Y."/>
            <person name="Mori K."/>
            <person name="Usui K."/>
            <person name="Hiraki T."/>
            <person name="Tame A."/>
            <person name="Uematsu K."/>
            <person name="Maruyama T."/>
            <person name="Hatada Y."/>
        </authorList>
    </citation>
    <scope>NUCLEOTIDE SEQUENCE</scope>
    <source>
        <strain evidence="6">JIR-001</strain>
    </source>
</reference>
<dbReference type="Proteomes" id="UP000677436">
    <property type="component" value="Chromosome"/>
</dbReference>
<dbReference type="EMBL" id="AP024601">
    <property type="protein sequence ID" value="BCU82545.1"/>
    <property type="molecule type" value="Genomic_DNA"/>
</dbReference>
<dbReference type="InterPro" id="IPR015883">
    <property type="entry name" value="Glyco_hydro_20_cat"/>
</dbReference>
<organism evidence="6 7">
    <name type="scientific">Polycladomyces abyssicola</name>
    <dbReference type="NCBI Taxonomy" id="1125966"/>
    <lineage>
        <taxon>Bacteria</taxon>
        <taxon>Bacillati</taxon>
        <taxon>Bacillota</taxon>
        <taxon>Bacilli</taxon>
        <taxon>Bacillales</taxon>
        <taxon>Thermoactinomycetaceae</taxon>
        <taxon>Polycladomyces</taxon>
    </lineage>
</organism>
<feature type="domain" description="Glycoside hydrolase family 20 catalytic" evidence="4">
    <location>
        <begin position="188"/>
        <end position="347"/>
    </location>
</feature>
<reference evidence="6" key="2">
    <citation type="journal article" date="2021" name="Microbiol. Resour. Announc.">
        <title>Complete Genome Sequence of Polycladomyces abyssicola JIR-001T, Isolated from Hemipelagic Sediment in Deep Seawater.</title>
        <authorList>
            <person name="Tsubouchi T."/>
            <person name="Kaneko Y."/>
        </authorList>
    </citation>
    <scope>NUCLEOTIDE SEQUENCE</scope>
    <source>
        <strain evidence="6">JIR-001</strain>
    </source>
</reference>
<evidence type="ECO:0000313" key="6">
    <source>
        <dbReference type="EMBL" id="BCU82545.1"/>
    </source>
</evidence>
<dbReference type="InterPro" id="IPR015882">
    <property type="entry name" value="HEX_bac_N"/>
</dbReference>
<evidence type="ECO:0008006" key="8">
    <source>
        <dbReference type="Google" id="ProtNLM"/>
    </source>
</evidence>
<dbReference type="InterPro" id="IPR029018">
    <property type="entry name" value="Hex-like_dom2"/>
</dbReference>
<evidence type="ECO:0000259" key="4">
    <source>
        <dbReference type="Pfam" id="PF00728"/>
    </source>
</evidence>